<dbReference type="RefSeq" id="WP_332867063.1">
    <property type="nucleotide sequence ID" value="NZ_JBAFSM010000053.1"/>
</dbReference>
<reference evidence="7 8" key="1">
    <citation type="submission" date="2024-01" db="EMBL/GenBank/DDBJ databases">
        <title>Genomic insights into the taxonomy and metabolism of the cyanobacterium Pannus brasiliensis CCIBt3594.</title>
        <authorList>
            <person name="Machado M."/>
            <person name="Botero N.B."/>
            <person name="Andreote A.P.D."/>
            <person name="Feitosa A.M.T."/>
            <person name="Popin R."/>
            <person name="Sivonen K."/>
            <person name="Fiore M.F."/>
        </authorList>
    </citation>
    <scope>NUCLEOTIDE SEQUENCE [LARGE SCALE GENOMIC DNA]</scope>
    <source>
        <strain evidence="7 8">CCIBt3594</strain>
    </source>
</reference>
<feature type="transmembrane region" description="Helical" evidence="5">
    <location>
        <begin position="122"/>
        <end position="139"/>
    </location>
</feature>
<dbReference type="InterPro" id="IPR006007">
    <property type="entry name" value="Inorganic_carbon_transpt"/>
</dbReference>
<dbReference type="EMBL" id="JBAFSM010000053">
    <property type="protein sequence ID" value="MEG3439580.1"/>
    <property type="molecule type" value="Genomic_DNA"/>
</dbReference>
<comment type="subcellular location">
    <subcellularLocation>
        <location evidence="1">Membrane</location>
        <topology evidence="1">Multi-pass membrane protein</topology>
    </subcellularLocation>
</comment>
<feature type="transmembrane region" description="Helical" evidence="5">
    <location>
        <begin position="277"/>
        <end position="297"/>
    </location>
</feature>
<protein>
    <submittedName>
        <fullName evidence="7">IctB family putative bicarbonate transporter</fullName>
    </submittedName>
</protein>
<dbReference type="InterPro" id="IPR051533">
    <property type="entry name" value="WaaL-like"/>
</dbReference>
<dbReference type="AlphaFoldDB" id="A0AAW9QRS8"/>
<keyword evidence="4 5" id="KW-0472">Membrane</keyword>
<evidence type="ECO:0000256" key="1">
    <source>
        <dbReference type="ARBA" id="ARBA00004141"/>
    </source>
</evidence>
<feature type="transmembrane region" description="Helical" evidence="5">
    <location>
        <begin position="40"/>
        <end position="61"/>
    </location>
</feature>
<dbReference type="Pfam" id="PF04932">
    <property type="entry name" value="Wzy_C"/>
    <property type="match status" value="1"/>
</dbReference>
<proteinExistence type="predicted"/>
<dbReference type="InterPro" id="IPR007016">
    <property type="entry name" value="O-antigen_ligase-rel_domated"/>
</dbReference>
<evidence type="ECO:0000313" key="7">
    <source>
        <dbReference type="EMBL" id="MEG3439580.1"/>
    </source>
</evidence>
<sequence length="469" mass="53057">MNALWQQFTLLQFSTANWSRFSYLYRLVGFLSRWRQGSWFLQWAEPIGALLISLIIATAPFFSTNQIGFLLLAAAGYWVLLTLSDEGRIGMTPIHLLVLLYWGIAVVATAFSPVKMAALEGLIKFTLNLVFFALASKILRSPRLTHWVLTTLLLTALVVSIYGIRQQIFGAEQLATWNDPTSDLAGDTRVYSYLGNPNLLASYLLPSIAFSAAAFFVWAGWLPKLLAVVLTLANASCLFFTESRGGWIGMMVLFGVFLLFLFDWFKRYLPVFWQTWLLPIAFGALAAIVLLAILAVAPLRIRVMSIFAGRNDSSNNFRMNVWDAVWRMIHAYPLLGIGPGNDAFKKIYPLFMKPRFTALSSYSVFLETMVETGIIGFTCFLWLLVTTISQGIHRVRMLRDKMDNQGFWLIGAIAAMAGILAHGLFDTVWYRPQVSTLWWLLLGLIASRCYEPEREIDRSSERSEEYFAS</sequence>
<feature type="transmembrane region" description="Helical" evidence="5">
    <location>
        <begin position="96"/>
        <end position="116"/>
    </location>
</feature>
<gene>
    <name evidence="7" type="ORF">V0288_20800</name>
</gene>
<evidence type="ECO:0000256" key="4">
    <source>
        <dbReference type="ARBA" id="ARBA00023136"/>
    </source>
</evidence>
<keyword evidence="2 5" id="KW-0812">Transmembrane</keyword>
<dbReference type="PANTHER" id="PTHR37422:SF22">
    <property type="entry name" value="SLR1515 PROTEIN"/>
    <property type="match status" value="1"/>
</dbReference>
<evidence type="ECO:0000256" key="5">
    <source>
        <dbReference type="SAM" id="Phobius"/>
    </source>
</evidence>
<feature type="transmembrane region" description="Helical" evidence="5">
    <location>
        <begin position="247"/>
        <end position="265"/>
    </location>
</feature>
<comment type="caution">
    <text evidence="7">The sequence shown here is derived from an EMBL/GenBank/DDBJ whole genome shotgun (WGS) entry which is preliminary data.</text>
</comment>
<feature type="domain" description="O-antigen ligase-related" evidence="6">
    <location>
        <begin position="232"/>
        <end position="381"/>
    </location>
</feature>
<keyword evidence="3 5" id="KW-1133">Transmembrane helix</keyword>
<keyword evidence="8" id="KW-1185">Reference proteome</keyword>
<feature type="transmembrane region" description="Helical" evidence="5">
    <location>
        <begin position="146"/>
        <end position="164"/>
    </location>
</feature>
<dbReference type="NCBIfam" id="TIGR00947">
    <property type="entry name" value="2A73"/>
    <property type="match status" value="1"/>
</dbReference>
<feature type="transmembrane region" description="Helical" evidence="5">
    <location>
        <begin position="200"/>
        <end position="218"/>
    </location>
</feature>
<evidence type="ECO:0000313" key="8">
    <source>
        <dbReference type="Proteomes" id="UP001328733"/>
    </source>
</evidence>
<name>A0AAW9QRS8_9CHRO</name>
<evidence type="ECO:0000256" key="2">
    <source>
        <dbReference type="ARBA" id="ARBA00022692"/>
    </source>
</evidence>
<accession>A0AAW9QRS8</accession>
<dbReference type="Proteomes" id="UP001328733">
    <property type="component" value="Unassembled WGS sequence"/>
</dbReference>
<organism evidence="7 8">
    <name type="scientific">Pannus brasiliensis CCIBt3594</name>
    <dbReference type="NCBI Taxonomy" id="1427578"/>
    <lineage>
        <taxon>Bacteria</taxon>
        <taxon>Bacillati</taxon>
        <taxon>Cyanobacteriota</taxon>
        <taxon>Cyanophyceae</taxon>
        <taxon>Oscillatoriophycideae</taxon>
        <taxon>Chroococcales</taxon>
        <taxon>Microcystaceae</taxon>
        <taxon>Pannus</taxon>
    </lineage>
</organism>
<evidence type="ECO:0000256" key="3">
    <source>
        <dbReference type="ARBA" id="ARBA00022989"/>
    </source>
</evidence>
<feature type="transmembrane region" description="Helical" evidence="5">
    <location>
        <begin position="67"/>
        <end position="84"/>
    </location>
</feature>
<dbReference type="GO" id="GO:0016020">
    <property type="term" value="C:membrane"/>
    <property type="evidence" value="ECO:0007669"/>
    <property type="project" value="UniProtKB-SubCell"/>
</dbReference>
<feature type="transmembrane region" description="Helical" evidence="5">
    <location>
        <begin position="406"/>
        <end position="425"/>
    </location>
</feature>
<dbReference type="PANTHER" id="PTHR37422">
    <property type="entry name" value="TEICHURONIC ACID BIOSYNTHESIS PROTEIN TUAE"/>
    <property type="match status" value="1"/>
</dbReference>
<feature type="transmembrane region" description="Helical" evidence="5">
    <location>
        <begin position="362"/>
        <end position="385"/>
    </location>
</feature>
<evidence type="ECO:0000259" key="6">
    <source>
        <dbReference type="Pfam" id="PF04932"/>
    </source>
</evidence>